<dbReference type="GO" id="GO:0005096">
    <property type="term" value="F:GTPase activator activity"/>
    <property type="evidence" value="ECO:0007669"/>
    <property type="project" value="UniProtKB-KW"/>
</dbReference>
<name>A0AAN0JQZ3_AMPQE</name>
<keyword evidence="4" id="KW-1185">Reference proteome</keyword>
<dbReference type="AlphaFoldDB" id="A0AAN0JQZ3"/>
<organism evidence="3 4">
    <name type="scientific">Amphimedon queenslandica</name>
    <name type="common">Sponge</name>
    <dbReference type="NCBI Taxonomy" id="400682"/>
    <lineage>
        <taxon>Eukaryota</taxon>
        <taxon>Metazoa</taxon>
        <taxon>Porifera</taxon>
        <taxon>Demospongiae</taxon>
        <taxon>Heteroscleromorpha</taxon>
        <taxon>Haplosclerida</taxon>
        <taxon>Niphatidae</taxon>
        <taxon>Amphimedon</taxon>
    </lineage>
</organism>
<evidence type="ECO:0000259" key="2">
    <source>
        <dbReference type="PROSITE" id="PS50086"/>
    </source>
</evidence>
<dbReference type="Gene3D" id="1.10.472.80">
    <property type="entry name" value="Ypt/Rab-GAP domain of gyp1p, domain 3"/>
    <property type="match status" value="1"/>
</dbReference>
<accession>A0AAN0JQZ3</accession>
<dbReference type="GO" id="GO:0006888">
    <property type="term" value="P:endoplasmic reticulum to Golgi vesicle-mediated transport"/>
    <property type="evidence" value="ECO:0007669"/>
    <property type="project" value="TreeGrafter"/>
</dbReference>
<dbReference type="PANTHER" id="PTHR20913:SF7">
    <property type="entry name" value="RE60063P"/>
    <property type="match status" value="1"/>
</dbReference>
<dbReference type="EnsemblMetazoa" id="XM_020003695.1">
    <property type="protein sequence ID" value="XP_019859254.1"/>
    <property type="gene ID" value="LOC100636597"/>
</dbReference>
<feature type="domain" description="Rab-GAP TBC" evidence="2">
    <location>
        <begin position="24"/>
        <end position="199"/>
    </location>
</feature>
<proteinExistence type="predicted"/>
<dbReference type="Pfam" id="PF00566">
    <property type="entry name" value="RabGAP-TBC"/>
    <property type="match status" value="1"/>
</dbReference>
<keyword evidence="1" id="KW-0343">GTPase activation</keyword>
<dbReference type="GO" id="GO:0005789">
    <property type="term" value="C:endoplasmic reticulum membrane"/>
    <property type="evidence" value="ECO:0007669"/>
    <property type="project" value="TreeGrafter"/>
</dbReference>
<dbReference type="PANTHER" id="PTHR20913">
    <property type="entry name" value="TBC1 DOMAIN FAMILY MEMBER 20/GTPASE"/>
    <property type="match status" value="1"/>
</dbReference>
<dbReference type="GeneID" id="100636597"/>
<dbReference type="InterPro" id="IPR045913">
    <property type="entry name" value="TBC20/Gyp8-like"/>
</dbReference>
<reference evidence="4" key="1">
    <citation type="journal article" date="2010" name="Nature">
        <title>The Amphimedon queenslandica genome and the evolution of animal complexity.</title>
        <authorList>
            <person name="Srivastava M."/>
            <person name="Simakov O."/>
            <person name="Chapman J."/>
            <person name="Fahey B."/>
            <person name="Gauthier M.E."/>
            <person name="Mitros T."/>
            <person name="Richards G.S."/>
            <person name="Conaco C."/>
            <person name="Dacre M."/>
            <person name="Hellsten U."/>
            <person name="Larroux C."/>
            <person name="Putnam N.H."/>
            <person name="Stanke M."/>
            <person name="Adamska M."/>
            <person name="Darling A."/>
            <person name="Degnan S.M."/>
            <person name="Oakley T.H."/>
            <person name="Plachetzki D.C."/>
            <person name="Zhai Y."/>
            <person name="Adamski M."/>
            <person name="Calcino A."/>
            <person name="Cummins S.F."/>
            <person name="Goodstein D.M."/>
            <person name="Harris C."/>
            <person name="Jackson D.J."/>
            <person name="Leys S.P."/>
            <person name="Shu S."/>
            <person name="Woodcroft B.J."/>
            <person name="Vervoort M."/>
            <person name="Kosik K.S."/>
            <person name="Manning G."/>
            <person name="Degnan B.M."/>
            <person name="Rokhsar D.S."/>
        </authorList>
    </citation>
    <scope>NUCLEOTIDE SEQUENCE [LARGE SCALE GENOMIC DNA]</scope>
</reference>
<dbReference type="PROSITE" id="PS50086">
    <property type="entry name" value="TBC_RABGAP"/>
    <property type="match status" value="1"/>
</dbReference>
<protein>
    <recommendedName>
        <fullName evidence="2">Rab-GAP TBC domain-containing protein</fullName>
    </recommendedName>
</protein>
<dbReference type="Proteomes" id="UP000007879">
    <property type="component" value="Unassembled WGS sequence"/>
</dbReference>
<reference evidence="3" key="2">
    <citation type="submission" date="2024-06" db="UniProtKB">
        <authorList>
            <consortium name="EnsemblMetazoa"/>
        </authorList>
    </citation>
    <scope>IDENTIFICATION</scope>
</reference>
<sequence>MDPFSSDPVDITSLRGQALTKGGLLCNELRRRAWTKLLGINIYNIPSCSHLDHKDKNQVILDVNRCGRCLPKELLIERINSIQDSLIRVLLRLLVTHTDLCYYQGLHDVVLTFLLLPLNENITFAIMNVLVQYHIRDCLYPDIGRTKELRINDSQLESFITRSECEYYFSLSWILTWYSHVVYDRDDLLMLTDLFLASHPLMPIYVATVVDFIWINRDQRHFE</sequence>
<evidence type="ECO:0000256" key="1">
    <source>
        <dbReference type="ARBA" id="ARBA00022468"/>
    </source>
</evidence>
<evidence type="ECO:0000313" key="3">
    <source>
        <dbReference type="EnsemblMetazoa" id="XP_019859254.1"/>
    </source>
</evidence>
<dbReference type="RefSeq" id="XP_019859254.1">
    <property type="nucleotide sequence ID" value="XM_020003695.1"/>
</dbReference>
<dbReference type="InterPro" id="IPR035969">
    <property type="entry name" value="Rab-GAP_TBC_sf"/>
</dbReference>
<dbReference type="SUPFAM" id="SSF47923">
    <property type="entry name" value="Ypt/Rab-GAP domain of gyp1p"/>
    <property type="match status" value="1"/>
</dbReference>
<dbReference type="InterPro" id="IPR000195">
    <property type="entry name" value="Rab-GAP-TBC_dom"/>
</dbReference>
<dbReference type="Gene3D" id="1.10.8.1310">
    <property type="match status" value="1"/>
</dbReference>
<evidence type="ECO:0000313" key="4">
    <source>
        <dbReference type="Proteomes" id="UP000007879"/>
    </source>
</evidence>